<keyword evidence="1" id="KW-1133">Transmembrane helix</keyword>
<gene>
    <name evidence="2" type="ORF">M9189_05760</name>
</gene>
<name>A0A9J6ZSZ2_9BACT</name>
<keyword evidence="1" id="KW-0472">Membrane</keyword>
<accession>A0A9J6ZSZ2</accession>
<organism evidence="2 3">
    <name type="scientific">Xiashengella succiniciproducens</name>
    <dbReference type="NCBI Taxonomy" id="2949635"/>
    <lineage>
        <taxon>Bacteria</taxon>
        <taxon>Pseudomonadati</taxon>
        <taxon>Bacteroidota</taxon>
        <taxon>Bacteroidia</taxon>
        <taxon>Marinilabiliales</taxon>
        <taxon>Marinilabiliaceae</taxon>
        <taxon>Xiashengella</taxon>
    </lineage>
</organism>
<keyword evidence="3" id="KW-1185">Reference proteome</keyword>
<evidence type="ECO:0000256" key="1">
    <source>
        <dbReference type="SAM" id="Phobius"/>
    </source>
</evidence>
<dbReference type="AlphaFoldDB" id="A0A9J6ZSZ2"/>
<dbReference type="EMBL" id="CP098400">
    <property type="protein sequence ID" value="URW80855.1"/>
    <property type="molecule type" value="Genomic_DNA"/>
</dbReference>
<dbReference type="Proteomes" id="UP001056426">
    <property type="component" value="Chromosome"/>
</dbReference>
<reference evidence="2" key="1">
    <citation type="submission" date="2022-05" db="EMBL/GenBank/DDBJ databases">
        <authorList>
            <person name="Sun X."/>
        </authorList>
    </citation>
    <scope>NUCLEOTIDE SEQUENCE</scope>
    <source>
        <strain evidence="2">Ai-910</strain>
    </source>
</reference>
<protein>
    <submittedName>
        <fullName evidence="2">Uncharacterized protein</fullName>
    </submittedName>
</protein>
<dbReference type="RefSeq" id="WP_250725327.1">
    <property type="nucleotide sequence ID" value="NZ_CP098400.1"/>
</dbReference>
<evidence type="ECO:0000313" key="3">
    <source>
        <dbReference type="Proteomes" id="UP001056426"/>
    </source>
</evidence>
<dbReference type="Pfam" id="PF25589">
    <property type="entry name" value="DUF7935"/>
    <property type="match status" value="1"/>
</dbReference>
<feature type="transmembrane region" description="Helical" evidence="1">
    <location>
        <begin position="6"/>
        <end position="26"/>
    </location>
</feature>
<dbReference type="InterPro" id="IPR057695">
    <property type="entry name" value="DUF7935"/>
</dbReference>
<sequence length="172" mass="19986">MKELAPYFLPVFCTMAFAIVLTILFLRQENKKRRHELRLKESLELMRLRFQAYERLILLMERLKPEALVLREQKQGLTTLQFQTLLLKIIRQEFDHNIAMQLYVDDKTWTRVKAAKEALVKLINTTATGIANNASALELSRQIIEGAGGETILYFNNAIAAIREEMNKLYGK</sequence>
<proteinExistence type="predicted"/>
<dbReference type="KEGG" id="alkq:M9189_05760"/>
<reference evidence="2" key="2">
    <citation type="submission" date="2022-06" db="EMBL/GenBank/DDBJ databases">
        <title>Xiashengella guii gen. nov. sp. nov., a bacterium isolated form anaerobic digestion tank.</title>
        <authorList>
            <person name="Huang H."/>
        </authorList>
    </citation>
    <scope>NUCLEOTIDE SEQUENCE</scope>
    <source>
        <strain evidence="2">Ai-910</strain>
    </source>
</reference>
<keyword evidence="1" id="KW-0812">Transmembrane</keyword>
<evidence type="ECO:0000313" key="2">
    <source>
        <dbReference type="EMBL" id="URW80855.1"/>
    </source>
</evidence>